<proteinExistence type="predicted"/>
<keyword evidence="2" id="KW-1185">Reference proteome</keyword>
<reference evidence="1" key="1">
    <citation type="submission" date="2021-06" db="EMBL/GenBank/DDBJ databases">
        <title>44 bacteria genomes isolated from Dapeng, Shenzhen.</title>
        <authorList>
            <person name="Zheng W."/>
            <person name="Yu S."/>
            <person name="Huang Y."/>
        </authorList>
    </citation>
    <scope>NUCLEOTIDE SEQUENCE</scope>
    <source>
        <strain evidence="1">DP5N28-2</strain>
    </source>
</reference>
<evidence type="ECO:0000313" key="1">
    <source>
        <dbReference type="EMBL" id="MBY5957478.1"/>
    </source>
</evidence>
<evidence type="ECO:0000313" key="2">
    <source>
        <dbReference type="Proteomes" id="UP000753961"/>
    </source>
</evidence>
<gene>
    <name evidence="1" type="ORF">KUV50_04975</name>
</gene>
<protein>
    <submittedName>
        <fullName evidence="1">Four helix bundle protein</fullName>
    </submittedName>
</protein>
<comment type="caution">
    <text evidence="1">The sequence shown here is derived from an EMBL/GenBank/DDBJ whole genome shotgun (WGS) entry which is preliminary data.</text>
</comment>
<dbReference type="PANTHER" id="PTHR38471">
    <property type="entry name" value="FOUR HELIX BUNDLE PROTEIN"/>
    <property type="match status" value="1"/>
</dbReference>
<dbReference type="Proteomes" id="UP000753961">
    <property type="component" value="Unassembled WGS sequence"/>
</dbReference>
<dbReference type="Gene3D" id="1.20.1440.60">
    <property type="entry name" value="23S rRNA-intervening sequence"/>
    <property type="match status" value="1"/>
</dbReference>
<dbReference type="SUPFAM" id="SSF158446">
    <property type="entry name" value="IVS-encoded protein-like"/>
    <property type="match status" value="1"/>
</dbReference>
<name>A0A953L9C8_9BACT</name>
<dbReference type="NCBIfam" id="TIGR02436">
    <property type="entry name" value="four helix bundle protein"/>
    <property type="match status" value="1"/>
</dbReference>
<sequence length="102" mass="11518">MVKRVYILTNQLPDSEKYGLRSQVNRASVSIPSNIAEGCGRCSDKDLQRFLSISLGSAFELETQLLLMMELYHIPETDNALAEVKEVQRMISGYSKYLSVKT</sequence>
<dbReference type="PANTHER" id="PTHR38471:SF2">
    <property type="entry name" value="FOUR HELIX BUNDLE PROTEIN"/>
    <property type="match status" value="1"/>
</dbReference>
<dbReference type="InterPro" id="IPR012657">
    <property type="entry name" value="23S_rRNA-intervening_sequence"/>
</dbReference>
<dbReference type="EMBL" id="JAHVHU010000005">
    <property type="protein sequence ID" value="MBY5957478.1"/>
    <property type="molecule type" value="Genomic_DNA"/>
</dbReference>
<dbReference type="Pfam" id="PF05635">
    <property type="entry name" value="23S_rRNA_IVP"/>
    <property type="match status" value="1"/>
</dbReference>
<dbReference type="InterPro" id="IPR036583">
    <property type="entry name" value="23S_rRNA_IVS_sf"/>
</dbReference>
<accession>A0A953L9C8</accession>
<dbReference type="AlphaFoldDB" id="A0A953L9C8"/>
<organism evidence="1 2">
    <name type="scientific">Membranihabitans marinus</name>
    <dbReference type="NCBI Taxonomy" id="1227546"/>
    <lineage>
        <taxon>Bacteria</taxon>
        <taxon>Pseudomonadati</taxon>
        <taxon>Bacteroidota</taxon>
        <taxon>Saprospiria</taxon>
        <taxon>Saprospirales</taxon>
        <taxon>Saprospiraceae</taxon>
        <taxon>Membranihabitans</taxon>
    </lineage>
</organism>
<dbReference type="CDD" id="cd16377">
    <property type="entry name" value="23S_rRNA_IVP_like"/>
    <property type="match status" value="1"/>
</dbReference>